<dbReference type="EMBL" id="BSYO01000017">
    <property type="protein sequence ID" value="GMH16871.1"/>
    <property type="molecule type" value="Genomic_DNA"/>
</dbReference>
<protein>
    <submittedName>
        <fullName evidence="1">Uncharacterized protein</fullName>
    </submittedName>
</protein>
<sequence>MCNHLMDADGGWTADLVVMVRTVFGRMLVRPGAVADWCHDSTAIIGVLKQCAVLLWIGVNTWMHLMAPIAFEFGCYFLYTPRMIVYALFRAGFASLVPRRWLPLRCCWISLPVRLPNCGLRQFHPHCCGKSDAPVMDLLSCCGFRCALVATIPAGGNVCGGSLVVCPCWLNRFWYGVGVMQMPVAPGGGILGVPLGCWQFCFDVSWLVLLTLEMDAFFVADAISLVGVDLAADGFN</sequence>
<gene>
    <name evidence="1" type="ORF">Nepgr_018712</name>
</gene>
<comment type="caution">
    <text evidence="1">The sequence shown here is derived from an EMBL/GenBank/DDBJ whole genome shotgun (WGS) entry which is preliminary data.</text>
</comment>
<dbReference type="AlphaFoldDB" id="A0AAD3SU34"/>
<evidence type="ECO:0000313" key="1">
    <source>
        <dbReference type="EMBL" id="GMH16871.1"/>
    </source>
</evidence>
<accession>A0AAD3SU34</accession>
<evidence type="ECO:0000313" key="2">
    <source>
        <dbReference type="Proteomes" id="UP001279734"/>
    </source>
</evidence>
<organism evidence="1 2">
    <name type="scientific">Nepenthes gracilis</name>
    <name type="common">Slender pitcher plant</name>
    <dbReference type="NCBI Taxonomy" id="150966"/>
    <lineage>
        <taxon>Eukaryota</taxon>
        <taxon>Viridiplantae</taxon>
        <taxon>Streptophyta</taxon>
        <taxon>Embryophyta</taxon>
        <taxon>Tracheophyta</taxon>
        <taxon>Spermatophyta</taxon>
        <taxon>Magnoliopsida</taxon>
        <taxon>eudicotyledons</taxon>
        <taxon>Gunneridae</taxon>
        <taxon>Pentapetalae</taxon>
        <taxon>Caryophyllales</taxon>
        <taxon>Nepenthaceae</taxon>
        <taxon>Nepenthes</taxon>
    </lineage>
</organism>
<keyword evidence="2" id="KW-1185">Reference proteome</keyword>
<proteinExistence type="predicted"/>
<name>A0AAD3SU34_NEPGR</name>
<dbReference type="Proteomes" id="UP001279734">
    <property type="component" value="Unassembled WGS sequence"/>
</dbReference>
<reference evidence="1" key="1">
    <citation type="submission" date="2023-05" db="EMBL/GenBank/DDBJ databases">
        <title>Nepenthes gracilis genome sequencing.</title>
        <authorList>
            <person name="Fukushima K."/>
        </authorList>
    </citation>
    <scope>NUCLEOTIDE SEQUENCE</scope>
    <source>
        <strain evidence="1">SING2019-196</strain>
    </source>
</reference>